<accession>A0A1X7TW06</accession>
<dbReference type="AlphaFoldDB" id="A0A1X7TW06"/>
<protein>
    <submittedName>
        <fullName evidence="1">Uncharacterized protein</fullName>
    </submittedName>
</protein>
<dbReference type="EnsemblMetazoa" id="Aqu2.1.19308_001">
    <property type="protein sequence ID" value="Aqu2.1.19308_001"/>
    <property type="gene ID" value="Aqu2.1.19308"/>
</dbReference>
<name>A0A1X7TW06_AMPQE</name>
<organism evidence="1">
    <name type="scientific">Amphimedon queenslandica</name>
    <name type="common">Sponge</name>
    <dbReference type="NCBI Taxonomy" id="400682"/>
    <lineage>
        <taxon>Eukaryota</taxon>
        <taxon>Metazoa</taxon>
        <taxon>Porifera</taxon>
        <taxon>Demospongiae</taxon>
        <taxon>Heteroscleromorpha</taxon>
        <taxon>Haplosclerida</taxon>
        <taxon>Niphatidae</taxon>
        <taxon>Amphimedon</taxon>
    </lineage>
</organism>
<reference evidence="1" key="1">
    <citation type="submission" date="2017-05" db="UniProtKB">
        <authorList>
            <consortium name="EnsemblMetazoa"/>
        </authorList>
    </citation>
    <scope>IDENTIFICATION</scope>
</reference>
<proteinExistence type="predicted"/>
<sequence length="196" mass="21333">MIILSTSGHIHTEEPVPSVEKDNILGATENEKPTPGEPDCTFRLDTPCKSNLPIDATSNCMVVTETTQMVKFVKQFSICQETNCQGKLKVNSIELAGLGGAASLSFSCTNCGSCNVKFETSSQREIGDAAVSKILQVATTCSGGSCAIYKKMFHHILGMHTVNDCFFGTLKEMYEHVNDILDGICVEARKEMQHMD</sequence>
<evidence type="ECO:0000313" key="1">
    <source>
        <dbReference type="EnsemblMetazoa" id="Aqu2.1.19308_001"/>
    </source>
</evidence>
<dbReference type="InParanoid" id="A0A1X7TW06"/>